<dbReference type="PANTHER" id="PTHR10492:SF100">
    <property type="entry name" value="ATP-DEPENDENT DNA HELICASE"/>
    <property type="match status" value="1"/>
</dbReference>
<keyword evidence="1" id="KW-0227">DNA damage</keyword>
<keyword evidence="1" id="KW-0233">DNA recombination</keyword>
<keyword evidence="1" id="KW-0547">Nucleotide-binding</keyword>
<evidence type="ECO:0000259" key="2">
    <source>
        <dbReference type="Pfam" id="PF05970"/>
    </source>
</evidence>
<keyword evidence="1" id="KW-0234">DNA repair</keyword>
<accession>A0A9J5YR31</accession>
<dbReference type="Proteomes" id="UP000824120">
    <property type="component" value="Chromosome 6"/>
</dbReference>
<dbReference type="EC" id="5.6.2.3" evidence="1"/>
<dbReference type="Pfam" id="PF05970">
    <property type="entry name" value="PIF1"/>
    <property type="match status" value="1"/>
</dbReference>
<dbReference type="SUPFAM" id="SSF52540">
    <property type="entry name" value="P-loop containing nucleoside triphosphate hydrolases"/>
    <property type="match status" value="1"/>
</dbReference>
<sequence>MAYNIILDRVLSNKFGAFFIDGPGGTGKSFLYRVLLATVRHKGFIALATASSGVAASLLPGGRTAHSRFKIPIDVNENFTCNISKQSSLASLIRDARLIVWDEISMAKKKMVEAFDLLLRDLMETNTLFGGKIVVFSGDFRQTLPVVRSGKKEDFIRESLLCSEIWNQLEKLQLSKNMRATKDPEFCEYLMRIGDGKEKTNDHGKIEIPHSLIIPFTSEKESLNLLFRNTYPDLYTCCTKTSFITSYFNMAQRYTINMITPDTKDWTCKVQVVDKSRPRDNKDKTTKYQVLVLQDEETYLVSVAHVKLPPLGYENPLNKFVWTLDKNTIVEPVEEVKPPEDPLPPPTRLTLTTFHTFEYQSKEFEFDVLAIVINGSPSTKTATGKRIQEFILMDKLKKPTKLTLWEDFIDHEGVKLFNQLHDYPIILARRIGKSSSDIFIILLAYRIKTIETKLVAYKMKSTTPIGSIMLIPFEDEVISVANIQAQPPGQVFNVEAELSLASKDQRFSVLACSNCKQLFTRYNVRREIYCTSCHQSTHLIPRCQFELTIKDNNGFATAIVSDEIAEKMLHLTSEEIYEICFIKKETLSLQNVEDQLNGKIFNIQMKRLFTKRMDATQKLFILSYLEKEDLEHFCCGSRNGHFLHSFAAAIECRVLQASDVAMWMPSVPLHLWKLKIFSPVIADKACVIVSSHAIAQPSYT</sequence>
<dbReference type="GO" id="GO:0043139">
    <property type="term" value="F:5'-3' DNA helicase activity"/>
    <property type="evidence" value="ECO:0007669"/>
    <property type="project" value="UniProtKB-EC"/>
</dbReference>
<dbReference type="GO" id="GO:0006310">
    <property type="term" value="P:DNA recombination"/>
    <property type="evidence" value="ECO:0007669"/>
    <property type="project" value="UniProtKB-KW"/>
</dbReference>
<dbReference type="Gene3D" id="2.40.50.140">
    <property type="entry name" value="Nucleic acid-binding proteins"/>
    <property type="match status" value="2"/>
</dbReference>
<keyword evidence="4" id="KW-1185">Reference proteome</keyword>
<dbReference type="SUPFAM" id="SSF50249">
    <property type="entry name" value="Nucleic acid-binding proteins"/>
    <property type="match status" value="1"/>
</dbReference>
<organism evidence="3 4">
    <name type="scientific">Solanum commersonii</name>
    <name type="common">Commerson's wild potato</name>
    <name type="synonym">Commerson's nightshade</name>
    <dbReference type="NCBI Taxonomy" id="4109"/>
    <lineage>
        <taxon>Eukaryota</taxon>
        <taxon>Viridiplantae</taxon>
        <taxon>Streptophyta</taxon>
        <taxon>Embryophyta</taxon>
        <taxon>Tracheophyta</taxon>
        <taxon>Spermatophyta</taxon>
        <taxon>Magnoliopsida</taxon>
        <taxon>eudicotyledons</taxon>
        <taxon>Gunneridae</taxon>
        <taxon>Pentapetalae</taxon>
        <taxon>asterids</taxon>
        <taxon>lamiids</taxon>
        <taxon>Solanales</taxon>
        <taxon>Solanaceae</taxon>
        <taxon>Solanoideae</taxon>
        <taxon>Solaneae</taxon>
        <taxon>Solanum</taxon>
    </lineage>
</organism>
<reference evidence="3 4" key="1">
    <citation type="submission" date="2020-09" db="EMBL/GenBank/DDBJ databases">
        <title>De no assembly of potato wild relative species, Solanum commersonii.</title>
        <authorList>
            <person name="Cho K."/>
        </authorList>
    </citation>
    <scope>NUCLEOTIDE SEQUENCE [LARGE SCALE GENOMIC DNA]</scope>
    <source>
        <strain evidence="3">LZ3.2</strain>
        <tissue evidence="3">Leaf</tissue>
    </source>
</reference>
<dbReference type="InterPro" id="IPR027417">
    <property type="entry name" value="P-loop_NTPase"/>
</dbReference>
<proteinExistence type="inferred from homology"/>
<dbReference type="AlphaFoldDB" id="A0A9J5YR31"/>
<dbReference type="Gene3D" id="3.40.50.300">
    <property type="entry name" value="P-loop containing nucleotide triphosphate hydrolases"/>
    <property type="match status" value="1"/>
</dbReference>
<dbReference type="PANTHER" id="PTHR10492">
    <property type="match status" value="1"/>
</dbReference>
<comment type="cofactor">
    <cofactor evidence="1">
        <name>Mg(2+)</name>
        <dbReference type="ChEBI" id="CHEBI:18420"/>
    </cofactor>
</comment>
<evidence type="ECO:0000313" key="4">
    <source>
        <dbReference type="Proteomes" id="UP000824120"/>
    </source>
</evidence>
<name>A0A9J5YR31_SOLCO</name>
<comment type="caution">
    <text evidence="3">The sequence shown here is derived from an EMBL/GenBank/DDBJ whole genome shotgun (WGS) entry which is preliminary data.</text>
</comment>
<gene>
    <name evidence="3" type="ORF">H5410_034252</name>
</gene>
<comment type="similarity">
    <text evidence="1">Belongs to the helicase family.</text>
</comment>
<keyword evidence="1" id="KW-0067">ATP-binding</keyword>
<keyword evidence="1" id="KW-0378">Hydrolase</keyword>
<feature type="domain" description="DNA helicase Pif1-like DEAD-box helicase" evidence="2">
    <location>
        <begin position="2"/>
        <end position="202"/>
    </location>
</feature>
<evidence type="ECO:0000313" key="3">
    <source>
        <dbReference type="EMBL" id="KAG5602882.1"/>
    </source>
</evidence>
<evidence type="ECO:0000256" key="1">
    <source>
        <dbReference type="RuleBase" id="RU363044"/>
    </source>
</evidence>
<keyword evidence="1" id="KW-0347">Helicase</keyword>
<dbReference type="GO" id="GO:0006281">
    <property type="term" value="P:DNA repair"/>
    <property type="evidence" value="ECO:0007669"/>
    <property type="project" value="UniProtKB-KW"/>
</dbReference>
<dbReference type="GO" id="GO:0000723">
    <property type="term" value="P:telomere maintenance"/>
    <property type="evidence" value="ECO:0007669"/>
    <property type="project" value="InterPro"/>
</dbReference>
<protein>
    <recommendedName>
        <fullName evidence="1">ATP-dependent DNA helicase</fullName>
        <ecNumber evidence="1">5.6.2.3</ecNumber>
    </recommendedName>
</protein>
<dbReference type="InterPro" id="IPR010285">
    <property type="entry name" value="DNA_helicase_pif1-like_DEAD"/>
</dbReference>
<dbReference type="GO" id="GO:0016787">
    <property type="term" value="F:hydrolase activity"/>
    <property type="evidence" value="ECO:0007669"/>
    <property type="project" value="UniProtKB-KW"/>
</dbReference>
<dbReference type="InterPro" id="IPR012340">
    <property type="entry name" value="NA-bd_OB-fold"/>
</dbReference>
<dbReference type="OrthoDB" id="1272409at2759"/>
<comment type="catalytic activity">
    <reaction evidence="1">
        <text>ATP + H2O = ADP + phosphate + H(+)</text>
        <dbReference type="Rhea" id="RHEA:13065"/>
        <dbReference type="ChEBI" id="CHEBI:15377"/>
        <dbReference type="ChEBI" id="CHEBI:15378"/>
        <dbReference type="ChEBI" id="CHEBI:30616"/>
        <dbReference type="ChEBI" id="CHEBI:43474"/>
        <dbReference type="ChEBI" id="CHEBI:456216"/>
        <dbReference type="EC" id="5.6.2.3"/>
    </reaction>
</comment>
<dbReference type="EMBL" id="JACXVP010000006">
    <property type="protein sequence ID" value="KAG5602882.1"/>
    <property type="molecule type" value="Genomic_DNA"/>
</dbReference>
<dbReference type="GO" id="GO:0005524">
    <property type="term" value="F:ATP binding"/>
    <property type="evidence" value="ECO:0007669"/>
    <property type="project" value="UniProtKB-KW"/>
</dbReference>